<keyword evidence="8 16" id="KW-0274">FAD</keyword>
<dbReference type="PANTHER" id="PTHR21071:SF4">
    <property type="entry name" value="UDP-N-ACETYLENOLPYRUVOYLGLUCOSAMINE REDUCTASE"/>
    <property type="match status" value="1"/>
</dbReference>
<dbReference type="RefSeq" id="WP_068647069.1">
    <property type="nucleotide sequence ID" value="NZ_CP043611.1"/>
</dbReference>
<dbReference type="Pfam" id="PF01565">
    <property type="entry name" value="FAD_binding_4"/>
    <property type="match status" value="1"/>
</dbReference>
<evidence type="ECO:0000256" key="12">
    <source>
        <dbReference type="ARBA" id="ARBA00023002"/>
    </source>
</evidence>
<evidence type="ECO:0000313" key="18">
    <source>
        <dbReference type="EMBL" id="OAB40196.1"/>
    </source>
</evidence>
<dbReference type="InterPro" id="IPR016167">
    <property type="entry name" value="FAD-bd_PCMH_sub1"/>
</dbReference>
<keyword evidence="7 16" id="KW-0285">Flavoprotein</keyword>
<feature type="active site" evidence="16">
    <location>
        <position position="296"/>
    </location>
</feature>
<dbReference type="NCBIfam" id="NF010480">
    <property type="entry name" value="PRK13905.1"/>
    <property type="match status" value="1"/>
</dbReference>
<feature type="domain" description="FAD-binding PCMH-type" evidence="17">
    <location>
        <begin position="33"/>
        <end position="197"/>
    </location>
</feature>
<proteinExistence type="inferred from homology"/>
<evidence type="ECO:0000256" key="7">
    <source>
        <dbReference type="ARBA" id="ARBA00022630"/>
    </source>
</evidence>
<dbReference type="Gene3D" id="3.30.43.10">
    <property type="entry name" value="Uridine Diphospho-n-acetylenolpyruvylglucosamine Reductase, domain 2"/>
    <property type="match status" value="1"/>
</dbReference>
<dbReference type="HAMAP" id="MF_00037">
    <property type="entry name" value="MurB"/>
    <property type="match status" value="1"/>
</dbReference>
<dbReference type="InterPro" id="IPR036318">
    <property type="entry name" value="FAD-bd_PCMH-like_sf"/>
</dbReference>
<comment type="similarity">
    <text evidence="16">Belongs to the MurB family.</text>
</comment>
<dbReference type="EMBL" id="LVJI01000005">
    <property type="protein sequence ID" value="OAB47746.1"/>
    <property type="molecule type" value="Genomic_DNA"/>
</dbReference>
<dbReference type="Pfam" id="PF02873">
    <property type="entry name" value="MurB_C"/>
    <property type="match status" value="1"/>
</dbReference>
<evidence type="ECO:0000256" key="6">
    <source>
        <dbReference type="ARBA" id="ARBA00022618"/>
    </source>
</evidence>
<dbReference type="InterPro" id="IPR036635">
    <property type="entry name" value="MurB_C_sf"/>
</dbReference>
<evidence type="ECO:0000256" key="14">
    <source>
        <dbReference type="ARBA" id="ARBA00023316"/>
    </source>
</evidence>
<dbReference type="AlphaFoldDB" id="A0A168J5X5"/>
<gene>
    <name evidence="16 18" type="primary">murB</name>
    <name evidence="19" type="ORF">PBAT_04675</name>
    <name evidence="18" type="ORF">PBAT_23045</name>
</gene>
<name>A0A168J5X5_9BACL</name>
<evidence type="ECO:0000256" key="8">
    <source>
        <dbReference type="ARBA" id="ARBA00022827"/>
    </source>
</evidence>
<keyword evidence="9 16" id="KW-0521">NADP</keyword>
<dbReference type="Proteomes" id="UP000077355">
    <property type="component" value="Unassembled WGS sequence"/>
</dbReference>
<evidence type="ECO:0000256" key="3">
    <source>
        <dbReference type="ARBA" id="ARBA00004496"/>
    </source>
</evidence>
<dbReference type="SUPFAM" id="SSF56194">
    <property type="entry name" value="Uridine diphospho-N-Acetylenolpyruvylglucosamine reductase, MurB, C-terminal domain"/>
    <property type="match status" value="1"/>
</dbReference>
<dbReference type="GO" id="GO:0009252">
    <property type="term" value="P:peptidoglycan biosynthetic process"/>
    <property type="evidence" value="ECO:0007669"/>
    <property type="project" value="UniProtKB-UniRule"/>
</dbReference>
<evidence type="ECO:0000256" key="16">
    <source>
        <dbReference type="HAMAP-Rule" id="MF_00037"/>
    </source>
</evidence>
<keyword evidence="14 16" id="KW-0961">Cell wall biogenesis/degradation</keyword>
<comment type="pathway">
    <text evidence="4 16">Cell wall biogenesis; peptidoglycan biosynthesis.</text>
</comment>
<dbReference type="InterPro" id="IPR003170">
    <property type="entry name" value="MurB"/>
</dbReference>
<keyword evidence="13 16" id="KW-0131">Cell cycle</keyword>
<organism evidence="18 20">
    <name type="scientific">Paenibacillus antarcticus</name>
    <dbReference type="NCBI Taxonomy" id="253703"/>
    <lineage>
        <taxon>Bacteria</taxon>
        <taxon>Bacillati</taxon>
        <taxon>Bacillota</taxon>
        <taxon>Bacilli</taxon>
        <taxon>Bacillales</taxon>
        <taxon>Paenibacillaceae</taxon>
        <taxon>Paenibacillus</taxon>
    </lineage>
</organism>
<evidence type="ECO:0000259" key="17">
    <source>
        <dbReference type="PROSITE" id="PS51387"/>
    </source>
</evidence>
<dbReference type="Gene3D" id="3.30.465.10">
    <property type="match status" value="1"/>
</dbReference>
<accession>A0A168J5X5</accession>
<dbReference type="EMBL" id="LVJI01000054">
    <property type="protein sequence ID" value="OAB40196.1"/>
    <property type="molecule type" value="Genomic_DNA"/>
</dbReference>
<dbReference type="GO" id="GO:0071555">
    <property type="term" value="P:cell wall organization"/>
    <property type="evidence" value="ECO:0007669"/>
    <property type="project" value="UniProtKB-KW"/>
</dbReference>
<keyword evidence="20" id="KW-1185">Reference proteome</keyword>
<dbReference type="GO" id="GO:0008360">
    <property type="term" value="P:regulation of cell shape"/>
    <property type="evidence" value="ECO:0007669"/>
    <property type="project" value="UniProtKB-KW"/>
</dbReference>
<evidence type="ECO:0000256" key="13">
    <source>
        <dbReference type="ARBA" id="ARBA00023306"/>
    </source>
</evidence>
<sequence>MDISQVYNDLQTLVPNAIIQCHETLKGYVYTQMGGNADIRVVPSTYDEVQSIIKYAVDHNVMITTLGNGSNVVIRDGGIRGIVLQMTSLQEITLSEHTLTAQSGASIIQVSQVALQHDLTGLEFACGIPGTVGGALYMNAGAYGGEVADVLLDALVVHSTGHILTLHKEDMTWGYRQSVFAGGDYTILQARFALKPGDHSSIKEKMNELTHLRESKQPLEYPSCGSVFKRPPNRFAGQLIQESGLQGVRIGGAEVSTKHAGFIVNVDHATASDYIALVAHVRETVKEKFGVNLETEVKFIGEE</sequence>
<dbReference type="GO" id="GO:0071949">
    <property type="term" value="F:FAD binding"/>
    <property type="evidence" value="ECO:0007669"/>
    <property type="project" value="InterPro"/>
</dbReference>
<evidence type="ECO:0000256" key="5">
    <source>
        <dbReference type="ARBA" id="ARBA00022490"/>
    </source>
</evidence>
<keyword evidence="5 16" id="KW-0963">Cytoplasm</keyword>
<protein>
    <recommendedName>
        <fullName evidence="16">UDP-N-acetylenolpyruvoylglucosamine reductase</fullName>
        <ecNumber evidence="16">1.3.1.98</ecNumber>
    </recommendedName>
    <alternativeName>
        <fullName evidence="16">UDP-N-acetylmuramate dehydrogenase</fullName>
    </alternativeName>
</protein>
<dbReference type="GO" id="GO:0051301">
    <property type="term" value="P:cell division"/>
    <property type="evidence" value="ECO:0007669"/>
    <property type="project" value="UniProtKB-KW"/>
</dbReference>
<evidence type="ECO:0000313" key="20">
    <source>
        <dbReference type="Proteomes" id="UP000077355"/>
    </source>
</evidence>
<dbReference type="PANTHER" id="PTHR21071">
    <property type="entry name" value="UDP-N-ACETYLENOLPYRUVOYLGLUCOSAMINE REDUCTASE"/>
    <property type="match status" value="1"/>
</dbReference>
<dbReference type="InterPro" id="IPR016166">
    <property type="entry name" value="FAD-bd_PCMH"/>
</dbReference>
<comment type="catalytic activity">
    <reaction evidence="15 16">
        <text>UDP-N-acetyl-alpha-D-muramate + NADP(+) = UDP-N-acetyl-3-O-(1-carboxyvinyl)-alpha-D-glucosamine + NADPH + H(+)</text>
        <dbReference type="Rhea" id="RHEA:12248"/>
        <dbReference type="ChEBI" id="CHEBI:15378"/>
        <dbReference type="ChEBI" id="CHEBI:57783"/>
        <dbReference type="ChEBI" id="CHEBI:58349"/>
        <dbReference type="ChEBI" id="CHEBI:68483"/>
        <dbReference type="ChEBI" id="CHEBI:70757"/>
        <dbReference type="EC" id="1.3.1.98"/>
    </reaction>
</comment>
<feature type="active site" description="Proton donor" evidence="16">
    <location>
        <position position="226"/>
    </location>
</feature>
<dbReference type="InterPro" id="IPR016169">
    <property type="entry name" value="FAD-bd_PCMH_sub2"/>
</dbReference>
<dbReference type="Gene3D" id="3.90.78.10">
    <property type="entry name" value="UDP-N-acetylenolpyruvoylglucosamine reductase, C-terminal domain"/>
    <property type="match status" value="1"/>
</dbReference>
<dbReference type="InterPro" id="IPR011601">
    <property type="entry name" value="MurB_C"/>
</dbReference>
<keyword evidence="10 16" id="KW-0133">Cell shape</keyword>
<dbReference type="PROSITE" id="PS51387">
    <property type="entry name" value="FAD_PCMH"/>
    <property type="match status" value="1"/>
</dbReference>
<dbReference type="InterPro" id="IPR006094">
    <property type="entry name" value="Oxid_FAD_bind_N"/>
</dbReference>
<evidence type="ECO:0000256" key="10">
    <source>
        <dbReference type="ARBA" id="ARBA00022960"/>
    </source>
</evidence>
<dbReference type="UniPathway" id="UPA00219"/>
<reference evidence="18 20" key="1">
    <citation type="submission" date="2016-03" db="EMBL/GenBank/DDBJ databases">
        <title>Draft genome sequence of Paenibacillus antarcticus CECT 5836.</title>
        <authorList>
            <person name="Shin S.-K."/>
            <person name="Yi H."/>
        </authorList>
    </citation>
    <scope>NUCLEOTIDE SEQUENCE [LARGE SCALE GENOMIC DNA]</scope>
    <source>
        <strain evidence="18 20">CECT 5836</strain>
    </source>
</reference>
<keyword evidence="6 16" id="KW-0132">Cell division</keyword>
<evidence type="ECO:0000256" key="9">
    <source>
        <dbReference type="ARBA" id="ARBA00022857"/>
    </source>
</evidence>
<evidence type="ECO:0000313" key="19">
    <source>
        <dbReference type="EMBL" id="OAB47746.1"/>
    </source>
</evidence>
<evidence type="ECO:0000256" key="15">
    <source>
        <dbReference type="ARBA" id="ARBA00048914"/>
    </source>
</evidence>
<evidence type="ECO:0000256" key="11">
    <source>
        <dbReference type="ARBA" id="ARBA00022984"/>
    </source>
</evidence>
<evidence type="ECO:0000256" key="1">
    <source>
        <dbReference type="ARBA" id="ARBA00001974"/>
    </source>
</evidence>
<keyword evidence="11 16" id="KW-0573">Peptidoglycan synthesis</keyword>
<comment type="caution">
    <text evidence="18">The sequence shown here is derived from an EMBL/GenBank/DDBJ whole genome shotgun (WGS) entry which is preliminary data.</text>
</comment>
<dbReference type="NCBIfam" id="TIGR00179">
    <property type="entry name" value="murB"/>
    <property type="match status" value="1"/>
</dbReference>
<evidence type="ECO:0000256" key="2">
    <source>
        <dbReference type="ARBA" id="ARBA00003921"/>
    </source>
</evidence>
<feature type="active site" evidence="16">
    <location>
        <position position="176"/>
    </location>
</feature>
<keyword evidence="12 16" id="KW-0560">Oxidoreductase</keyword>
<comment type="subcellular location">
    <subcellularLocation>
        <location evidence="3 16">Cytoplasm</location>
    </subcellularLocation>
</comment>
<evidence type="ECO:0000256" key="4">
    <source>
        <dbReference type="ARBA" id="ARBA00004752"/>
    </source>
</evidence>
<dbReference type="OrthoDB" id="9804753at2"/>
<dbReference type="GO" id="GO:0008762">
    <property type="term" value="F:UDP-N-acetylmuramate dehydrogenase activity"/>
    <property type="evidence" value="ECO:0007669"/>
    <property type="project" value="UniProtKB-UniRule"/>
</dbReference>
<comment type="cofactor">
    <cofactor evidence="1 16">
        <name>FAD</name>
        <dbReference type="ChEBI" id="CHEBI:57692"/>
    </cofactor>
</comment>
<comment type="function">
    <text evidence="2 16">Cell wall formation.</text>
</comment>
<dbReference type="FunFam" id="3.90.78.10:FF:000001">
    <property type="entry name" value="UDP-N-acetylenolpyruvoylglucosamine reductase"/>
    <property type="match status" value="1"/>
</dbReference>
<dbReference type="GO" id="GO:0005829">
    <property type="term" value="C:cytosol"/>
    <property type="evidence" value="ECO:0007669"/>
    <property type="project" value="TreeGrafter"/>
</dbReference>
<dbReference type="SUPFAM" id="SSF56176">
    <property type="entry name" value="FAD-binding/transporter-associated domain-like"/>
    <property type="match status" value="1"/>
</dbReference>
<dbReference type="EC" id="1.3.1.98" evidence="16"/>